<keyword evidence="2" id="KW-1185">Reference proteome</keyword>
<organism evidence="1 2">
    <name type="scientific">Pelagicoccus albus</name>
    <dbReference type="NCBI Taxonomy" id="415222"/>
    <lineage>
        <taxon>Bacteria</taxon>
        <taxon>Pseudomonadati</taxon>
        <taxon>Verrucomicrobiota</taxon>
        <taxon>Opitutia</taxon>
        <taxon>Puniceicoccales</taxon>
        <taxon>Pelagicoccaceae</taxon>
        <taxon>Pelagicoccus</taxon>
    </lineage>
</organism>
<evidence type="ECO:0000313" key="1">
    <source>
        <dbReference type="EMBL" id="MBC2605147.1"/>
    </source>
</evidence>
<dbReference type="SUPFAM" id="SSF56935">
    <property type="entry name" value="Porins"/>
    <property type="match status" value="1"/>
</dbReference>
<evidence type="ECO:0008006" key="3">
    <source>
        <dbReference type="Google" id="ProtNLM"/>
    </source>
</evidence>
<sequence>MGIRQTKASTGFRLFERNRKALVLGVVSLMGHFGGSIASSQEVNSGASDFFSENLSLSGRFHPQFDHLDSNLTVDGEESELSADRLFFRRFMAGVKLDLNKQLRINYLADVSDRVVKNQVARLEIQLGKRDKLFVGYQKSPFGYEDTTSSANVKPIERSANTRFWNEVVGIGSYHAGVYQYHDFGDGWNSVFGVTHNVKADSDWPDLFGGDFASYLRLSKKGTFSPEVEHETGVDLAYKPLEGAGDIFAASVFSNLSFSEIEVKFEATAGEIDQGQGETNSAIGWHLQGSRMFGDTVELLVRYSQVDTDGYKLKLSSAIRKAPSSGYTYENVDSLYLGSNFYLKGNNLKLSLGYEWGEGSNALSGPGPLNAVEEIVSGFRARTQIKF</sequence>
<dbReference type="Pfam" id="PF07396">
    <property type="entry name" value="Porin_O_P"/>
    <property type="match status" value="1"/>
</dbReference>
<dbReference type="RefSeq" id="WP_185659039.1">
    <property type="nucleotide sequence ID" value="NZ_CAWPOO010000006.1"/>
</dbReference>
<comment type="caution">
    <text evidence="1">The sequence shown here is derived from an EMBL/GenBank/DDBJ whole genome shotgun (WGS) entry which is preliminary data.</text>
</comment>
<name>A0A7X1B416_9BACT</name>
<reference evidence="1 2" key="1">
    <citation type="submission" date="2020-07" db="EMBL/GenBank/DDBJ databases">
        <authorList>
            <person name="Feng X."/>
        </authorList>
    </citation>
    <scope>NUCLEOTIDE SEQUENCE [LARGE SCALE GENOMIC DNA]</scope>
    <source>
        <strain evidence="1 2">JCM23202</strain>
    </source>
</reference>
<dbReference type="InterPro" id="IPR023614">
    <property type="entry name" value="Porin_dom_sf"/>
</dbReference>
<dbReference type="EMBL" id="JACHVC010000006">
    <property type="protein sequence ID" value="MBC2605147.1"/>
    <property type="molecule type" value="Genomic_DNA"/>
</dbReference>
<dbReference type="Gene3D" id="2.40.160.10">
    <property type="entry name" value="Porin"/>
    <property type="match status" value="1"/>
</dbReference>
<dbReference type="InterPro" id="IPR010870">
    <property type="entry name" value="Porin_O/P"/>
</dbReference>
<dbReference type="Proteomes" id="UP000526501">
    <property type="component" value="Unassembled WGS sequence"/>
</dbReference>
<evidence type="ECO:0000313" key="2">
    <source>
        <dbReference type="Proteomes" id="UP000526501"/>
    </source>
</evidence>
<dbReference type="AlphaFoldDB" id="A0A7X1B416"/>
<accession>A0A7X1B416</accession>
<proteinExistence type="predicted"/>
<protein>
    <recommendedName>
        <fullName evidence="3">Phosphate-selective porin O and P</fullName>
    </recommendedName>
</protein>
<gene>
    <name evidence="1" type="ORF">H5P27_03735</name>
</gene>